<keyword evidence="3 5" id="KW-1133">Transmembrane helix</keyword>
<evidence type="ECO:0000256" key="3">
    <source>
        <dbReference type="ARBA" id="ARBA00022989"/>
    </source>
</evidence>
<dbReference type="PANTHER" id="PTHR35371">
    <property type="entry name" value="INNER MEMBRANE PROTEIN"/>
    <property type="match status" value="1"/>
</dbReference>
<proteinExistence type="predicted"/>
<dbReference type="Gene3D" id="1.20.120.550">
    <property type="entry name" value="Membrane associated eicosanoid/glutathione metabolism-like domain"/>
    <property type="match status" value="1"/>
</dbReference>
<dbReference type="PANTHER" id="PTHR35371:SF1">
    <property type="entry name" value="BLR7753 PROTEIN"/>
    <property type="match status" value="1"/>
</dbReference>
<evidence type="ECO:0000313" key="7">
    <source>
        <dbReference type="EMBL" id="PLQ01634.1"/>
    </source>
</evidence>
<dbReference type="SUPFAM" id="SSF161084">
    <property type="entry name" value="MAPEG domain-like"/>
    <property type="match status" value="1"/>
</dbReference>
<sequence length="129" mass="14486">MPIAFWCVLLAGLLPVLTVSIAKAGNRAGAFDNHDPRAWLERQSGRARRADMAHRNHFEAFPFFAAAVFTATHLAAPEARINELAMLFIVVRILYTICYLTDRATLRTLCWTIGYLTVIGIFLLPVFVH</sequence>
<protein>
    <recommendedName>
        <fullName evidence="9">MAPEG family protein</fullName>
    </recommendedName>
</protein>
<organism evidence="7 8">
    <name type="scientific">Cupriavidus pauculus</name>
    <dbReference type="NCBI Taxonomy" id="82633"/>
    <lineage>
        <taxon>Bacteria</taxon>
        <taxon>Pseudomonadati</taxon>
        <taxon>Pseudomonadota</taxon>
        <taxon>Betaproteobacteria</taxon>
        <taxon>Burkholderiales</taxon>
        <taxon>Burkholderiaceae</taxon>
        <taxon>Cupriavidus</taxon>
    </lineage>
</organism>
<dbReference type="AlphaFoldDB" id="A0A2N5CHF2"/>
<dbReference type="RefSeq" id="WP_101680985.1">
    <property type="nucleotide sequence ID" value="NZ_PJRP01000002.1"/>
</dbReference>
<dbReference type="Pfam" id="PF01124">
    <property type="entry name" value="MAPEG"/>
    <property type="match status" value="1"/>
</dbReference>
<name>A0A2N5CHF2_9BURK</name>
<feature type="transmembrane region" description="Helical" evidence="5">
    <location>
        <begin position="84"/>
        <end position="101"/>
    </location>
</feature>
<dbReference type="GO" id="GO:0016020">
    <property type="term" value="C:membrane"/>
    <property type="evidence" value="ECO:0007669"/>
    <property type="project" value="UniProtKB-SubCell"/>
</dbReference>
<keyword evidence="2 5" id="KW-0812">Transmembrane</keyword>
<accession>A0A2N5CHF2</accession>
<dbReference type="Proteomes" id="UP000234341">
    <property type="component" value="Unassembled WGS sequence"/>
</dbReference>
<keyword evidence="4 5" id="KW-0472">Membrane</keyword>
<dbReference type="InterPro" id="IPR001129">
    <property type="entry name" value="Membr-assoc_MAPEG"/>
</dbReference>
<evidence type="ECO:0000313" key="8">
    <source>
        <dbReference type="Proteomes" id="UP000234341"/>
    </source>
</evidence>
<evidence type="ECO:0000256" key="2">
    <source>
        <dbReference type="ARBA" id="ARBA00022692"/>
    </source>
</evidence>
<reference evidence="7 8" key="1">
    <citation type="submission" date="2017-12" db="EMBL/GenBank/DDBJ databases">
        <title>Genome sequence of the active heterotrophic nitrifier-denitrifier, Cupriavidus pauculus UM1.</title>
        <authorList>
            <person name="Putonti C."/>
            <person name="Castignetti D."/>
        </authorList>
    </citation>
    <scope>NUCLEOTIDE SEQUENCE [LARGE SCALE GENOMIC DNA]</scope>
    <source>
        <strain evidence="7 8">UM1</strain>
    </source>
</reference>
<evidence type="ECO:0000256" key="5">
    <source>
        <dbReference type="SAM" id="Phobius"/>
    </source>
</evidence>
<dbReference type="OrthoDB" id="513661at2"/>
<dbReference type="InterPro" id="IPR023352">
    <property type="entry name" value="MAPEG-like_dom_sf"/>
</dbReference>
<evidence type="ECO:0000256" key="1">
    <source>
        <dbReference type="ARBA" id="ARBA00004370"/>
    </source>
</evidence>
<feature type="chain" id="PRO_5014775466" description="MAPEG family protein" evidence="6">
    <location>
        <begin position="25"/>
        <end position="129"/>
    </location>
</feature>
<evidence type="ECO:0000256" key="6">
    <source>
        <dbReference type="SAM" id="SignalP"/>
    </source>
</evidence>
<feature type="signal peptide" evidence="6">
    <location>
        <begin position="1"/>
        <end position="24"/>
    </location>
</feature>
<feature type="transmembrane region" description="Helical" evidence="5">
    <location>
        <begin position="108"/>
        <end position="128"/>
    </location>
</feature>
<keyword evidence="6" id="KW-0732">Signal</keyword>
<dbReference type="EMBL" id="PJRP01000002">
    <property type="protein sequence ID" value="PLQ01634.1"/>
    <property type="molecule type" value="Genomic_DNA"/>
</dbReference>
<evidence type="ECO:0000256" key="4">
    <source>
        <dbReference type="ARBA" id="ARBA00023136"/>
    </source>
</evidence>
<gene>
    <name evidence="7" type="ORF">CYJ10_08175</name>
</gene>
<comment type="subcellular location">
    <subcellularLocation>
        <location evidence="1">Membrane</location>
    </subcellularLocation>
</comment>
<dbReference type="STRING" id="82633.GCA_000974605_03916"/>
<evidence type="ECO:0008006" key="9">
    <source>
        <dbReference type="Google" id="ProtNLM"/>
    </source>
</evidence>
<comment type="caution">
    <text evidence="7">The sequence shown here is derived from an EMBL/GenBank/DDBJ whole genome shotgun (WGS) entry which is preliminary data.</text>
</comment>